<reference evidence="1" key="1">
    <citation type="submission" date="2020-05" db="EMBL/GenBank/DDBJ databases">
        <title>WGS assembly of Panicum virgatum.</title>
        <authorList>
            <person name="Lovell J.T."/>
            <person name="Jenkins J."/>
            <person name="Shu S."/>
            <person name="Juenger T.E."/>
            <person name="Schmutz J."/>
        </authorList>
    </citation>
    <scope>NUCLEOTIDE SEQUENCE</scope>
    <source>
        <strain evidence="1">AP13</strain>
    </source>
</reference>
<keyword evidence="2" id="KW-1185">Reference proteome</keyword>
<evidence type="ECO:0000313" key="1">
    <source>
        <dbReference type="EMBL" id="KAG2598161.1"/>
    </source>
</evidence>
<accession>A0A8T0SI28</accession>
<proteinExistence type="predicted"/>
<evidence type="ECO:0000313" key="2">
    <source>
        <dbReference type="Proteomes" id="UP000823388"/>
    </source>
</evidence>
<name>A0A8T0SI28_PANVG</name>
<dbReference type="Proteomes" id="UP000823388">
    <property type="component" value="Chromosome 5K"/>
</dbReference>
<protein>
    <submittedName>
        <fullName evidence="1">Uncharacterized protein</fullName>
    </submittedName>
</protein>
<dbReference type="AlphaFoldDB" id="A0A8T0SI28"/>
<sequence>MIYGHSFVRGFYHVPTPSPSPSMSAPHAGTSLISIPLLDLALSLHLNLNAIQAMGIWNGRQQALPSSAHRRWVTAWRGSGRALWHWAVPRRWGCSRVQWRDYEA</sequence>
<dbReference type="EMBL" id="CM029045">
    <property type="protein sequence ID" value="KAG2598161.1"/>
    <property type="molecule type" value="Genomic_DNA"/>
</dbReference>
<organism evidence="1 2">
    <name type="scientific">Panicum virgatum</name>
    <name type="common">Blackwell switchgrass</name>
    <dbReference type="NCBI Taxonomy" id="38727"/>
    <lineage>
        <taxon>Eukaryota</taxon>
        <taxon>Viridiplantae</taxon>
        <taxon>Streptophyta</taxon>
        <taxon>Embryophyta</taxon>
        <taxon>Tracheophyta</taxon>
        <taxon>Spermatophyta</taxon>
        <taxon>Magnoliopsida</taxon>
        <taxon>Liliopsida</taxon>
        <taxon>Poales</taxon>
        <taxon>Poaceae</taxon>
        <taxon>PACMAD clade</taxon>
        <taxon>Panicoideae</taxon>
        <taxon>Panicodae</taxon>
        <taxon>Paniceae</taxon>
        <taxon>Panicinae</taxon>
        <taxon>Panicum</taxon>
        <taxon>Panicum sect. Hiantes</taxon>
    </lineage>
</organism>
<gene>
    <name evidence="1" type="ORF">PVAP13_5KG284300</name>
</gene>
<comment type="caution">
    <text evidence="1">The sequence shown here is derived from an EMBL/GenBank/DDBJ whole genome shotgun (WGS) entry which is preliminary data.</text>
</comment>